<dbReference type="Proteomes" id="UP001152320">
    <property type="component" value="Unassembled WGS sequence"/>
</dbReference>
<dbReference type="AlphaFoldDB" id="A0A9Q1BAF7"/>
<dbReference type="EMBL" id="JAIZAY010000550">
    <property type="protein sequence ID" value="KAJ8018198.1"/>
    <property type="molecule type" value="Genomic_DNA"/>
</dbReference>
<evidence type="ECO:0000313" key="2">
    <source>
        <dbReference type="Proteomes" id="UP001152320"/>
    </source>
</evidence>
<proteinExistence type="predicted"/>
<accession>A0A9Q1BAF7</accession>
<evidence type="ECO:0000313" key="1">
    <source>
        <dbReference type="EMBL" id="KAJ8018198.1"/>
    </source>
</evidence>
<sequence>MWCSIYAKHCRMEGTQDDQESPFFQTQSGKKVERIAQEVRRLGESLQVANLTPVNIRKTIATKSWASQNATTRALISEHMAHKESTQLTYYKAANSVINATETSIVISRLLEGVSLFN</sequence>
<keyword evidence="2" id="KW-1185">Reference proteome</keyword>
<reference evidence="1" key="1">
    <citation type="submission" date="2021-10" db="EMBL/GenBank/DDBJ databases">
        <title>Tropical sea cucumber genome reveals ecological adaptation and Cuvierian tubules defense mechanism.</title>
        <authorList>
            <person name="Chen T."/>
        </authorList>
    </citation>
    <scope>NUCLEOTIDE SEQUENCE</scope>
    <source>
        <strain evidence="1">Nanhai2018</strain>
        <tissue evidence="1">Muscle</tissue>
    </source>
</reference>
<gene>
    <name evidence="1" type="ORF">HOLleu_43952</name>
</gene>
<name>A0A9Q1BAF7_HOLLE</name>
<comment type="caution">
    <text evidence="1">The sequence shown here is derived from an EMBL/GenBank/DDBJ whole genome shotgun (WGS) entry which is preliminary data.</text>
</comment>
<organism evidence="1 2">
    <name type="scientific">Holothuria leucospilota</name>
    <name type="common">Black long sea cucumber</name>
    <name type="synonym">Mertensiothuria leucospilota</name>
    <dbReference type="NCBI Taxonomy" id="206669"/>
    <lineage>
        <taxon>Eukaryota</taxon>
        <taxon>Metazoa</taxon>
        <taxon>Echinodermata</taxon>
        <taxon>Eleutherozoa</taxon>
        <taxon>Echinozoa</taxon>
        <taxon>Holothuroidea</taxon>
        <taxon>Aspidochirotacea</taxon>
        <taxon>Aspidochirotida</taxon>
        <taxon>Holothuriidae</taxon>
        <taxon>Holothuria</taxon>
    </lineage>
</organism>
<protein>
    <submittedName>
        <fullName evidence="1">Uncharacterized protein</fullName>
    </submittedName>
</protein>